<feature type="transmembrane region" description="Helical" evidence="1">
    <location>
        <begin position="169"/>
        <end position="194"/>
    </location>
</feature>
<reference evidence="3" key="1">
    <citation type="journal article" date="2019" name="Int. J. Syst. Evol. Microbiol.">
        <title>The Global Catalogue of Microorganisms (GCM) 10K type strain sequencing project: providing services to taxonomists for standard genome sequencing and annotation.</title>
        <authorList>
            <consortium name="The Broad Institute Genomics Platform"/>
            <consortium name="The Broad Institute Genome Sequencing Center for Infectious Disease"/>
            <person name="Wu L."/>
            <person name="Ma J."/>
        </authorList>
    </citation>
    <scope>NUCLEOTIDE SEQUENCE [LARGE SCALE GENOMIC DNA]</scope>
    <source>
        <strain evidence="3">JCM 18424</strain>
    </source>
</reference>
<comment type="caution">
    <text evidence="2">The sequence shown here is derived from an EMBL/GenBank/DDBJ whole genome shotgun (WGS) entry which is preliminary data.</text>
</comment>
<accession>A0ABP9MDX0</accession>
<keyword evidence="1" id="KW-0472">Membrane</keyword>
<feature type="transmembrane region" description="Helical" evidence="1">
    <location>
        <begin position="226"/>
        <end position="249"/>
    </location>
</feature>
<proteinExistence type="predicted"/>
<sequence>MSPSLLALLDDITVVLDDVASMTKLATKKTAGVLTDDLAVNAQQVVGVQASREIPVVWSVAKGSLINKLLIIPAALLINAFAPWLMVVLLIIGGAYLCFEGAEKIHHTLFHKNNNKQKALLNETDEVITDEMIQKMEKDKIKGAIRTDFILSAEIIVITLHTVSNYSLMIQIMTLLSIAVLITVGVYGLVAGIIKMDDLGYWMMKNAKATSLKAKMGLMLINAAPYLMKILGFIGTVAMFLVGGGIIIGEVPQLIALQNNWITMLNESFFKHFIGTTYSFILGFLVGYIVLAGHTIYITLFKKVH</sequence>
<gene>
    <name evidence="2" type="ORF">GCM10023338_04240</name>
</gene>
<dbReference type="PIRSF" id="PIRSF016660">
    <property type="entry name" value="YedI"/>
    <property type="match status" value="1"/>
</dbReference>
<dbReference type="Proteomes" id="UP001500631">
    <property type="component" value="Unassembled WGS sequence"/>
</dbReference>
<name>A0ABP9MDX0_9GAMM</name>
<feature type="transmembrane region" description="Helical" evidence="1">
    <location>
        <begin position="70"/>
        <end position="99"/>
    </location>
</feature>
<evidence type="ECO:0000256" key="1">
    <source>
        <dbReference type="SAM" id="Phobius"/>
    </source>
</evidence>
<feature type="transmembrane region" description="Helical" evidence="1">
    <location>
        <begin position="269"/>
        <end position="300"/>
    </location>
</feature>
<dbReference type="InterPro" id="IPR008526">
    <property type="entry name" value="YedI"/>
</dbReference>
<dbReference type="PANTHER" id="PTHR30503">
    <property type="entry name" value="INNER MEMBRANE PROTEIN YEDI"/>
    <property type="match status" value="1"/>
</dbReference>
<protein>
    <submittedName>
        <fullName evidence="2">DUF808 domain-containing protein</fullName>
    </submittedName>
</protein>
<keyword evidence="1" id="KW-1133">Transmembrane helix</keyword>
<dbReference type="Pfam" id="PF05661">
    <property type="entry name" value="DUF808"/>
    <property type="match status" value="1"/>
</dbReference>
<evidence type="ECO:0000313" key="2">
    <source>
        <dbReference type="EMBL" id="GAA5095161.1"/>
    </source>
</evidence>
<dbReference type="PANTHER" id="PTHR30503:SF3">
    <property type="entry name" value="INNER MEMBRANE PROTEIN YEDI"/>
    <property type="match status" value="1"/>
</dbReference>
<evidence type="ECO:0000313" key="3">
    <source>
        <dbReference type="Proteomes" id="UP001500631"/>
    </source>
</evidence>
<keyword evidence="1" id="KW-0812">Transmembrane</keyword>
<keyword evidence="3" id="KW-1185">Reference proteome</keyword>
<organism evidence="2 3">
    <name type="scientific">Wohlfahrtiimonas larvae</name>
    <dbReference type="NCBI Taxonomy" id="1157986"/>
    <lineage>
        <taxon>Bacteria</taxon>
        <taxon>Pseudomonadati</taxon>
        <taxon>Pseudomonadota</taxon>
        <taxon>Gammaproteobacteria</taxon>
        <taxon>Cardiobacteriales</taxon>
        <taxon>Ignatzschineriaceae</taxon>
        <taxon>Wohlfahrtiimonas</taxon>
    </lineage>
</organism>
<dbReference type="RefSeq" id="WP_077926137.1">
    <property type="nucleotide sequence ID" value="NZ_BAABKE010000001.1"/>
</dbReference>
<dbReference type="EMBL" id="BAABKE010000001">
    <property type="protein sequence ID" value="GAA5095161.1"/>
    <property type="molecule type" value="Genomic_DNA"/>
</dbReference>
<feature type="transmembrane region" description="Helical" evidence="1">
    <location>
        <begin position="143"/>
        <end position="163"/>
    </location>
</feature>